<proteinExistence type="predicted"/>
<protein>
    <submittedName>
        <fullName evidence="2">Uncharacterized protein</fullName>
    </submittedName>
</protein>
<feature type="region of interest" description="Disordered" evidence="1">
    <location>
        <begin position="62"/>
        <end position="190"/>
    </location>
</feature>
<dbReference type="EMBL" id="ML119679">
    <property type="protein sequence ID" value="RPA81498.1"/>
    <property type="molecule type" value="Genomic_DNA"/>
</dbReference>
<dbReference type="Proteomes" id="UP000275078">
    <property type="component" value="Unassembled WGS sequence"/>
</dbReference>
<evidence type="ECO:0000256" key="1">
    <source>
        <dbReference type="SAM" id="MobiDB-lite"/>
    </source>
</evidence>
<feature type="compositionally biased region" description="Basic and acidic residues" evidence="1">
    <location>
        <begin position="137"/>
        <end position="190"/>
    </location>
</feature>
<gene>
    <name evidence="2" type="ORF">BJ508DRAFT_306534</name>
</gene>
<feature type="compositionally biased region" description="Polar residues" evidence="1">
    <location>
        <begin position="107"/>
        <end position="116"/>
    </location>
</feature>
<name>A0A3N4I9Y7_ASCIM</name>
<evidence type="ECO:0000313" key="3">
    <source>
        <dbReference type="Proteomes" id="UP000275078"/>
    </source>
</evidence>
<feature type="region of interest" description="Disordered" evidence="1">
    <location>
        <begin position="400"/>
        <end position="445"/>
    </location>
</feature>
<dbReference type="AlphaFoldDB" id="A0A3N4I9Y7"/>
<accession>A0A3N4I9Y7</accession>
<feature type="compositionally biased region" description="Acidic residues" evidence="1">
    <location>
        <begin position="436"/>
        <end position="445"/>
    </location>
</feature>
<sequence>MVSAARRQKIARAKARAKAEAAALAEGGQVDQQPVADVVIPSKQVPTTPIAVVRLPKTTVISTIPIPSPKPTTQTTPPRLTISTKPSSPPKPPSTPTKPASRAANLSPKSPNSPKTNGKAPRLKKPVNQTSPVGKLDFNKRPDLKKTDSKRSEVKKQDLRKVEPKKAEPKKQDSPSPKAEKKREAKKELYDPKAENIEAVNFGEPFKKEKEPRVYLTKGCALPASWSYAVLFGKRRDLKTLVLEDYDKPKLIYAWPVHLSSFTRPHSPYHRAWGPFSRFAHDQCEIATKEIFDKYCPADPNLPNDWAALKREQSVISGTMEILNQLKQIFDIAKEWAKYEGVIGAFNDFVTGMLDAMEDLGTFFFSDNQSVFDIVKEARLCIQAMAKVAFAAAQEGRIIKEEPRPKKKQMRRGKEVVGDAASGEGEAASGESGSESGDESVEALE</sequence>
<organism evidence="2 3">
    <name type="scientific">Ascobolus immersus RN42</name>
    <dbReference type="NCBI Taxonomy" id="1160509"/>
    <lineage>
        <taxon>Eukaryota</taxon>
        <taxon>Fungi</taxon>
        <taxon>Dikarya</taxon>
        <taxon>Ascomycota</taxon>
        <taxon>Pezizomycotina</taxon>
        <taxon>Pezizomycetes</taxon>
        <taxon>Pezizales</taxon>
        <taxon>Ascobolaceae</taxon>
        <taxon>Ascobolus</taxon>
    </lineage>
</organism>
<feature type="compositionally biased region" description="Low complexity" evidence="1">
    <location>
        <begin position="418"/>
        <end position="435"/>
    </location>
</feature>
<keyword evidence="3" id="KW-1185">Reference proteome</keyword>
<evidence type="ECO:0000313" key="2">
    <source>
        <dbReference type="EMBL" id="RPA81498.1"/>
    </source>
</evidence>
<feature type="compositionally biased region" description="Pro residues" evidence="1">
    <location>
        <begin position="87"/>
        <end position="96"/>
    </location>
</feature>
<feature type="compositionally biased region" description="Low complexity" evidence="1">
    <location>
        <begin position="62"/>
        <end position="86"/>
    </location>
</feature>
<reference evidence="2 3" key="1">
    <citation type="journal article" date="2018" name="Nat. Ecol. Evol.">
        <title>Pezizomycetes genomes reveal the molecular basis of ectomycorrhizal truffle lifestyle.</title>
        <authorList>
            <person name="Murat C."/>
            <person name="Payen T."/>
            <person name="Noel B."/>
            <person name="Kuo A."/>
            <person name="Morin E."/>
            <person name="Chen J."/>
            <person name="Kohler A."/>
            <person name="Krizsan K."/>
            <person name="Balestrini R."/>
            <person name="Da Silva C."/>
            <person name="Montanini B."/>
            <person name="Hainaut M."/>
            <person name="Levati E."/>
            <person name="Barry K.W."/>
            <person name="Belfiori B."/>
            <person name="Cichocki N."/>
            <person name="Clum A."/>
            <person name="Dockter R.B."/>
            <person name="Fauchery L."/>
            <person name="Guy J."/>
            <person name="Iotti M."/>
            <person name="Le Tacon F."/>
            <person name="Lindquist E.A."/>
            <person name="Lipzen A."/>
            <person name="Malagnac F."/>
            <person name="Mello A."/>
            <person name="Molinier V."/>
            <person name="Miyauchi S."/>
            <person name="Poulain J."/>
            <person name="Riccioni C."/>
            <person name="Rubini A."/>
            <person name="Sitrit Y."/>
            <person name="Splivallo R."/>
            <person name="Traeger S."/>
            <person name="Wang M."/>
            <person name="Zifcakova L."/>
            <person name="Wipf D."/>
            <person name="Zambonelli A."/>
            <person name="Paolocci F."/>
            <person name="Nowrousian M."/>
            <person name="Ottonello S."/>
            <person name="Baldrian P."/>
            <person name="Spatafora J.W."/>
            <person name="Henrissat B."/>
            <person name="Nagy L.G."/>
            <person name="Aury J.M."/>
            <person name="Wincker P."/>
            <person name="Grigoriev I.V."/>
            <person name="Bonfante P."/>
            <person name="Martin F.M."/>
        </authorList>
    </citation>
    <scope>NUCLEOTIDE SEQUENCE [LARGE SCALE GENOMIC DNA]</scope>
    <source>
        <strain evidence="2 3">RN42</strain>
    </source>
</reference>